<dbReference type="SUPFAM" id="SSF140478">
    <property type="entry name" value="LemA-like"/>
    <property type="match status" value="1"/>
</dbReference>
<dbReference type="InterPro" id="IPR007156">
    <property type="entry name" value="MamQ_LemA"/>
</dbReference>
<evidence type="ECO:0000313" key="7">
    <source>
        <dbReference type="Proteomes" id="UP000067523"/>
    </source>
</evidence>
<accession>A0A0U2XB34</accession>
<keyword evidence="5" id="KW-0472">Membrane</keyword>
<evidence type="ECO:0000313" key="6">
    <source>
        <dbReference type="EMBL" id="ALS36017.1"/>
    </source>
</evidence>
<dbReference type="EMBL" id="CP013655">
    <property type="protein sequence ID" value="ALS36017.1"/>
    <property type="molecule type" value="Genomic_DNA"/>
</dbReference>
<keyword evidence="3" id="KW-0812">Transmembrane</keyword>
<comment type="similarity">
    <text evidence="2">Belongs to the LemA family.</text>
</comment>
<evidence type="ECO:0000256" key="2">
    <source>
        <dbReference type="ARBA" id="ARBA00008854"/>
    </source>
</evidence>
<gene>
    <name evidence="6" type="ORF">ATZ35_02235</name>
</gene>
<dbReference type="Pfam" id="PF04011">
    <property type="entry name" value="LemA"/>
    <property type="match status" value="1"/>
</dbReference>
<organism evidence="6 7">
    <name type="scientific">Enterococcus rotai</name>
    <dbReference type="NCBI Taxonomy" id="118060"/>
    <lineage>
        <taxon>Bacteria</taxon>
        <taxon>Bacillati</taxon>
        <taxon>Bacillota</taxon>
        <taxon>Bacilli</taxon>
        <taxon>Lactobacillales</taxon>
        <taxon>Enterococcaceae</taxon>
        <taxon>Enterococcus</taxon>
    </lineage>
</organism>
<name>A0A0U2XB34_9ENTE</name>
<dbReference type="AlphaFoldDB" id="A0A0U2XB34"/>
<evidence type="ECO:0000256" key="3">
    <source>
        <dbReference type="ARBA" id="ARBA00022692"/>
    </source>
</evidence>
<keyword evidence="4" id="KW-1133">Transmembrane helix</keyword>
<evidence type="ECO:0000256" key="4">
    <source>
        <dbReference type="ARBA" id="ARBA00022989"/>
    </source>
</evidence>
<evidence type="ECO:0000256" key="1">
    <source>
        <dbReference type="ARBA" id="ARBA00004167"/>
    </source>
</evidence>
<dbReference type="Proteomes" id="UP000067523">
    <property type="component" value="Chromosome"/>
</dbReference>
<dbReference type="InterPro" id="IPR023353">
    <property type="entry name" value="LemA-like_dom_sf"/>
</dbReference>
<comment type="subcellular location">
    <subcellularLocation>
        <location evidence="1">Membrane</location>
        <topology evidence="1">Single-pass membrane protein</topology>
    </subcellularLocation>
</comment>
<dbReference type="Gene3D" id="1.20.1440.20">
    <property type="entry name" value="LemA-like domain"/>
    <property type="match status" value="1"/>
</dbReference>
<dbReference type="RefSeq" id="WP_208929226.1">
    <property type="nucleotide sequence ID" value="NZ_CP013655.1"/>
</dbReference>
<protein>
    <submittedName>
        <fullName evidence="6">LemA family protein</fullName>
    </submittedName>
</protein>
<keyword evidence="7" id="KW-1185">Reference proteome</keyword>
<dbReference type="STRING" id="118060.ATZ35_02235"/>
<dbReference type="KEGG" id="erx:ATZ35_02235"/>
<proteinExistence type="inferred from homology"/>
<reference evidence="7" key="1">
    <citation type="submission" date="2015-12" db="EMBL/GenBank/DDBJ databases">
        <authorList>
            <person name="Lauer A."/>
            <person name="Humrighouse B."/>
            <person name="Loparev V."/>
            <person name="Shewmaker P.L."/>
            <person name="Whitney A.M."/>
            <person name="McLaughlin R.W."/>
        </authorList>
    </citation>
    <scope>NUCLEOTIDE SEQUENCE [LARGE SCALE GENOMIC DNA]</scope>
    <source>
        <strain evidence="7">LMG 26678</strain>
    </source>
</reference>
<sequence>MKNNKTRFGLIAVIVIVLLGVFGVSQYNGLAKKEQSVESQWSQVENVMQRRADLVPNLVNSVKGSMQQEQKVFGDIAKAREAYGSANNDSDKIKASQELDQSVGTLINVINENYPELKSNDNVQTLMTQLEGTENRISVERKRYNEVVKEYNEQVVSFPKNIFANMMGLGKKDYFKADPTASTVPSVNFDNSTSSSSGK</sequence>
<evidence type="ECO:0000256" key="5">
    <source>
        <dbReference type="ARBA" id="ARBA00023136"/>
    </source>
</evidence>
<dbReference type="GO" id="GO:0016020">
    <property type="term" value="C:membrane"/>
    <property type="evidence" value="ECO:0007669"/>
    <property type="project" value="UniProtKB-SubCell"/>
</dbReference>
<dbReference type="PANTHER" id="PTHR34478:SF2">
    <property type="entry name" value="MEMBRANE PROTEIN"/>
    <property type="match status" value="1"/>
</dbReference>
<dbReference type="PANTHER" id="PTHR34478">
    <property type="entry name" value="PROTEIN LEMA"/>
    <property type="match status" value="1"/>
</dbReference>